<protein>
    <submittedName>
        <fullName evidence="6">Uncharacterized protein</fullName>
    </submittedName>
</protein>
<dbReference type="OrthoDB" id="3222at2759"/>
<dbReference type="GO" id="GO:0015267">
    <property type="term" value="F:channel activity"/>
    <property type="evidence" value="ECO:0007669"/>
    <property type="project" value="InterPro"/>
</dbReference>
<dbReference type="Proteomes" id="UP001085076">
    <property type="component" value="Miscellaneous, Linkage group lg01"/>
</dbReference>
<feature type="transmembrane region" description="Helical" evidence="5">
    <location>
        <begin position="61"/>
        <end position="83"/>
    </location>
</feature>
<proteinExistence type="predicted"/>
<evidence type="ECO:0000256" key="3">
    <source>
        <dbReference type="ARBA" id="ARBA00022989"/>
    </source>
</evidence>
<gene>
    <name evidence="6" type="ORF">J5N97_003171</name>
</gene>
<dbReference type="Pfam" id="PF00230">
    <property type="entry name" value="MIP"/>
    <property type="match status" value="1"/>
</dbReference>
<comment type="subcellular location">
    <subcellularLocation>
        <location evidence="1">Membrane</location>
        <topology evidence="1">Multi-pass membrane protein</topology>
    </subcellularLocation>
</comment>
<name>A0A9D5D3L4_9LILI</name>
<evidence type="ECO:0000256" key="4">
    <source>
        <dbReference type="ARBA" id="ARBA00023136"/>
    </source>
</evidence>
<dbReference type="EMBL" id="JAGGNH010000001">
    <property type="protein sequence ID" value="KAJ0984815.1"/>
    <property type="molecule type" value="Genomic_DNA"/>
</dbReference>
<comment type="caution">
    <text evidence="6">The sequence shown here is derived from an EMBL/GenBank/DDBJ whole genome shotgun (WGS) entry which is preliminary data.</text>
</comment>
<dbReference type="GO" id="GO:0016020">
    <property type="term" value="C:membrane"/>
    <property type="evidence" value="ECO:0007669"/>
    <property type="project" value="UniProtKB-SubCell"/>
</dbReference>
<reference evidence="6" key="2">
    <citation type="journal article" date="2022" name="Hortic Res">
        <title>The genome of Dioscorea zingiberensis sheds light on the biosynthesis, origin and evolution of the medicinally important diosgenin saponins.</title>
        <authorList>
            <person name="Li Y."/>
            <person name="Tan C."/>
            <person name="Li Z."/>
            <person name="Guo J."/>
            <person name="Li S."/>
            <person name="Chen X."/>
            <person name="Wang C."/>
            <person name="Dai X."/>
            <person name="Yang H."/>
            <person name="Song W."/>
            <person name="Hou L."/>
            <person name="Xu J."/>
            <person name="Tong Z."/>
            <person name="Xu A."/>
            <person name="Yuan X."/>
            <person name="Wang W."/>
            <person name="Yang Q."/>
            <person name="Chen L."/>
            <person name="Sun Z."/>
            <person name="Wang K."/>
            <person name="Pan B."/>
            <person name="Chen J."/>
            <person name="Bao Y."/>
            <person name="Liu F."/>
            <person name="Qi X."/>
            <person name="Gang D.R."/>
            <person name="Wen J."/>
            <person name="Li J."/>
        </authorList>
    </citation>
    <scope>NUCLEOTIDE SEQUENCE</scope>
    <source>
        <strain evidence="6">Dzin_1.0</strain>
    </source>
</reference>
<keyword evidence="7" id="KW-1185">Reference proteome</keyword>
<accession>A0A9D5D3L4</accession>
<evidence type="ECO:0000256" key="5">
    <source>
        <dbReference type="SAM" id="Phobius"/>
    </source>
</evidence>
<evidence type="ECO:0000256" key="2">
    <source>
        <dbReference type="ARBA" id="ARBA00022692"/>
    </source>
</evidence>
<keyword evidence="4 5" id="KW-0472">Membrane</keyword>
<evidence type="ECO:0000256" key="1">
    <source>
        <dbReference type="ARBA" id="ARBA00004141"/>
    </source>
</evidence>
<evidence type="ECO:0000313" key="7">
    <source>
        <dbReference type="Proteomes" id="UP001085076"/>
    </source>
</evidence>
<sequence length="109" mass="11891">MEPLASCKYGESGGDELEEGIAHGVQVDGVIRPAKVELARRHVVVVLVECSRQLGFLVDKWVAKLNALLLEIVMTFGLVYTVYATAVDPKRGNLVTIPREASHALLVYS</sequence>
<reference evidence="6" key="1">
    <citation type="submission" date="2021-03" db="EMBL/GenBank/DDBJ databases">
        <authorList>
            <person name="Li Z."/>
            <person name="Yang C."/>
        </authorList>
    </citation>
    <scope>NUCLEOTIDE SEQUENCE</scope>
    <source>
        <strain evidence="6">Dzin_1.0</strain>
        <tissue evidence="6">Leaf</tissue>
    </source>
</reference>
<keyword evidence="3 5" id="KW-1133">Transmembrane helix</keyword>
<evidence type="ECO:0000313" key="6">
    <source>
        <dbReference type="EMBL" id="KAJ0984815.1"/>
    </source>
</evidence>
<keyword evidence="2 5" id="KW-0812">Transmembrane</keyword>
<dbReference type="InterPro" id="IPR023271">
    <property type="entry name" value="Aquaporin-like"/>
</dbReference>
<dbReference type="AlphaFoldDB" id="A0A9D5D3L4"/>
<dbReference type="InterPro" id="IPR000425">
    <property type="entry name" value="MIP"/>
</dbReference>
<organism evidence="6 7">
    <name type="scientific">Dioscorea zingiberensis</name>
    <dbReference type="NCBI Taxonomy" id="325984"/>
    <lineage>
        <taxon>Eukaryota</taxon>
        <taxon>Viridiplantae</taxon>
        <taxon>Streptophyta</taxon>
        <taxon>Embryophyta</taxon>
        <taxon>Tracheophyta</taxon>
        <taxon>Spermatophyta</taxon>
        <taxon>Magnoliopsida</taxon>
        <taxon>Liliopsida</taxon>
        <taxon>Dioscoreales</taxon>
        <taxon>Dioscoreaceae</taxon>
        <taxon>Dioscorea</taxon>
    </lineage>
</organism>
<dbReference type="SUPFAM" id="SSF81338">
    <property type="entry name" value="Aquaporin-like"/>
    <property type="match status" value="1"/>
</dbReference>